<evidence type="ECO:0000313" key="5">
    <source>
        <dbReference type="Proteomes" id="UP000245207"/>
    </source>
</evidence>
<protein>
    <submittedName>
        <fullName evidence="4">Polyubiquitin</fullName>
    </submittedName>
</protein>
<dbReference type="PROSITE" id="PS50053">
    <property type="entry name" value="UBIQUITIN_2"/>
    <property type="match status" value="5"/>
</dbReference>
<comment type="caution">
    <text evidence="4">The sequence shown here is derived from an EMBL/GenBank/DDBJ whole genome shotgun (WGS) entry which is preliminary data.</text>
</comment>
<dbReference type="SUPFAM" id="SSF54236">
    <property type="entry name" value="Ubiquitin-like"/>
    <property type="match status" value="5"/>
</dbReference>
<evidence type="ECO:0000256" key="1">
    <source>
        <dbReference type="ARBA" id="ARBA00022499"/>
    </source>
</evidence>
<feature type="domain" description="Ubiquitin-like" evidence="3">
    <location>
        <begin position="243"/>
        <end position="315"/>
    </location>
</feature>
<proteinExistence type="predicted"/>
<dbReference type="PRINTS" id="PR00348">
    <property type="entry name" value="UBIQUITIN"/>
</dbReference>
<dbReference type="GO" id="GO:0003729">
    <property type="term" value="F:mRNA binding"/>
    <property type="evidence" value="ECO:0007669"/>
    <property type="project" value="UniProtKB-ARBA"/>
</dbReference>
<evidence type="ECO:0000313" key="4">
    <source>
        <dbReference type="EMBL" id="PWA65592.1"/>
    </source>
</evidence>
<dbReference type="Gene3D" id="3.10.20.90">
    <property type="entry name" value="Phosphatidylinositol 3-kinase Catalytic Subunit, Chain A, domain 1"/>
    <property type="match status" value="5"/>
</dbReference>
<evidence type="ECO:0000259" key="3">
    <source>
        <dbReference type="PROSITE" id="PS50053"/>
    </source>
</evidence>
<dbReference type="EMBL" id="PKPP01004189">
    <property type="protein sequence ID" value="PWA65592.1"/>
    <property type="molecule type" value="Genomic_DNA"/>
</dbReference>
<accession>A0A2U1MWF5</accession>
<dbReference type="SMART" id="SM00213">
    <property type="entry name" value="UBQ"/>
    <property type="match status" value="5"/>
</dbReference>
<feature type="domain" description="Ubiquitin-like" evidence="3">
    <location>
        <begin position="86"/>
        <end position="162"/>
    </location>
</feature>
<dbReference type="InterPro" id="IPR050158">
    <property type="entry name" value="Ubiquitin_ubiquitin-like"/>
</dbReference>
<dbReference type="STRING" id="35608.A0A2U1MWF5"/>
<keyword evidence="2" id="KW-0832">Ubl conjugation</keyword>
<dbReference type="PANTHER" id="PTHR10666">
    <property type="entry name" value="UBIQUITIN"/>
    <property type="match status" value="1"/>
</dbReference>
<dbReference type="Proteomes" id="UP000245207">
    <property type="component" value="Unassembled WGS sequence"/>
</dbReference>
<dbReference type="Pfam" id="PF00240">
    <property type="entry name" value="ubiquitin"/>
    <property type="match status" value="5"/>
</dbReference>
<feature type="domain" description="Ubiquitin-like" evidence="3">
    <location>
        <begin position="317"/>
        <end position="388"/>
    </location>
</feature>
<gene>
    <name evidence="4" type="ORF">CTI12_AA334550</name>
</gene>
<dbReference type="InterPro" id="IPR000626">
    <property type="entry name" value="Ubiquitin-like_dom"/>
</dbReference>
<reference evidence="4 5" key="1">
    <citation type="journal article" date="2018" name="Mol. Plant">
        <title>The genome of Artemisia annua provides insight into the evolution of Asteraceae family and artemisinin biosynthesis.</title>
        <authorList>
            <person name="Shen Q."/>
            <person name="Zhang L."/>
            <person name="Liao Z."/>
            <person name="Wang S."/>
            <person name="Yan T."/>
            <person name="Shi P."/>
            <person name="Liu M."/>
            <person name="Fu X."/>
            <person name="Pan Q."/>
            <person name="Wang Y."/>
            <person name="Lv Z."/>
            <person name="Lu X."/>
            <person name="Zhang F."/>
            <person name="Jiang W."/>
            <person name="Ma Y."/>
            <person name="Chen M."/>
            <person name="Hao X."/>
            <person name="Li L."/>
            <person name="Tang Y."/>
            <person name="Lv G."/>
            <person name="Zhou Y."/>
            <person name="Sun X."/>
            <person name="Brodelius P.E."/>
            <person name="Rose J.K.C."/>
            <person name="Tang K."/>
        </authorList>
    </citation>
    <scope>NUCLEOTIDE SEQUENCE [LARGE SCALE GENOMIC DNA]</scope>
    <source>
        <strain evidence="5">cv. Huhao1</strain>
        <tissue evidence="4">Leaf</tissue>
    </source>
</reference>
<feature type="domain" description="Ubiquitin-like" evidence="3">
    <location>
        <begin position="8"/>
        <end position="81"/>
    </location>
</feature>
<feature type="domain" description="Ubiquitin-like" evidence="3">
    <location>
        <begin position="163"/>
        <end position="232"/>
    </location>
</feature>
<dbReference type="InterPro" id="IPR019956">
    <property type="entry name" value="Ubiquitin_dom"/>
</dbReference>
<dbReference type="InterPro" id="IPR029071">
    <property type="entry name" value="Ubiquitin-like_domsf"/>
</dbReference>
<keyword evidence="5" id="KW-1185">Reference proteome</keyword>
<evidence type="ECO:0000256" key="2">
    <source>
        <dbReference type="ARBA" id="ARBA00022843"/>
    </source>
</evidence>
<dbReference type="OrthoDB" id="1894077at2759"/>
<organism evidence="4 5">
    <name type="scientific">Artemisia annua</name>
    <name type="common">Sweet wormwood</name>
    <dbReference type="NCBI Taxonomy" id="35608"/>
    <lineage>
        <taxon>Eukaryota</taxon>
        <taxon>Viridiplantae</taxon>
        <taxon>Streptophyta</taxon>
        <taxon>Embryophyta</taxon>
        <taxon>Tracheophyta</taxon>
        <taxon>Spermatophyta</taxon>
        <taxon>Magnoliopsida</taxon>
        <taxon>eudicotyledons</taxon>
        <taxon>Gunneridae</taxon>
        <taxon>Pentapetalae</taxon>
        <taxon>asterids</taxon>
        <taxon>campanulids</taxon>
        <taxon>Asterales</taxon>
        <taxon>Asteraceae</taxon>
        <taxon>Asteroideae</taxon>
        <taxon>Anthemideae</taxon>
        <taxon>Artemisiinae</taxon>
        <taxon>Artemisia</taxon>
    </lineage>
</organism>
<keyword evidence="1" id="KW-1017">Isopeptide bond</keyword>
<dbReference type="AlphaFoldDB" id="A0A2U1MWF5"/>
<name>A0A2U1MWF5_ARTAN</name>
<sequence length="412" mass="47142">MASCRLGLEISVRTMSGKTVSVKVESSDTTIGNFKAKIKDKEGVPQYKQMMLFFNGRQLDNNCTLADYKIEDGFTLLLMCRSNTRIPIYVRTHTGKTISLQVKSSDTIRDLKINIKEVDDILPFKQNLFFIGEQLLDNKCTLTDYNIYRESTLFLVPEFRGLMKIYVQTIRGNTITLDVISRYTIGDVKSLIQDKEGIWLHEQTLVYQGRKLDNSRTLFSYLIQDETTLRLVDDTLMMRTELMRIHIEIVATGKTIPLQVKTFDTINSVKSKIQSQEDIPFELQRLFLPQIQLKNDSTLADYYIQNESTLHLFVTLIKIAIKTPVGKSITLDVDSSDTIWNLKAKIQEVEEIPRDHQTLLLAEEQLEDSFTLAKYCIKNESTLHLLVTSDKLFADTISNVSQDSGHSTKQAP</sequence>